<evidence type="ECO:0000313" key="2">
    <source>
        <dbReference type="Proteomes" id="UP000187735"/>
    </source>
</evidence>
<sequence length="254" mass="28183">MNVREEAAQLRELCQGHYESGNLPQAVDLIQECLAIDSDDARTLELNGLIQYSAGRYQDSVDSLESASMAVPLRLAAQVCLAHGYGKLGKLQLSSDLLTELLDTADVPVPLLLQVGIGLDQADRPDLAIRACRQAADKKPNYAQTWYDMGYYIGRCGGPDDEVEQLARKAVELAPDCTRYRVGLAGLLIRNDRSKEAHEFISDFSNDDIRSITCTCCLRRVISVYEQAHDYRRVVVGREHLVLIENSRSSHGPC</sequence>
<evidence type="ECO:0000313" key="1">
    <source>
        <dbReference type="EMBL" id="APZ96509.1"/>
    </source>
</evidence>
<dbReference type="STRING" id="1891926.Fuma_06178"/>
<protein>
    <submittedName>
        <fullName evidence="1">Tetratricopeptide repeat protein</fullName>
    </submittedName>
</protein>
<dbReference type="Gene3D" id="1.25.40.10">
    <property type="entry name" value="Tetratricopeptide repeat domain"/>
    <property type="match status" value="1"/>
</dbReference>
<dbReference type="OrthoDB" id="271653at2"/>
<dbReference type="SUPFAM" id="SSF48452">
    <property type="entry name" value="TPR-like"/>
    <property type="match status" value="1"/>
</dbReference>
<dbReference type="AlphaFoldDB" id="A0A1P8WR49"/>
<name>A0A1P8WR49_9PLAN</name>
<accession>A0A1P8WR49</accession>
<proteinExistence type="predicted"/>
<reference evidence="1 2" key="1">
    <citation type="journal article" date="2016" name="Front. Microbiol.">
        <title>Fuerstia marisgermanicae gen. nov., sp. nov., an Unusual Member of the Phylum Planctomycetes from the German Wadden Sea.</title>
        <authorList>
            <person name="Kohn T."/>
            <person name="Heuer A."/>
            <person name="Jogler M."/>
            <person name="Vollmers J."/>
            <person name="Boedeker C."/>
            <person name="Bunk B."/>
            <person name="Rast P."/>
            <person name="Borchert D."/>
            <person name="Glockner I."/>
            <person name="Freese H.M."/>
            <person name="Klenk H.P."/>
            <person name="Overmann J."/>
            <person name="Kaster A.K."/>
            <person name="Rohde M."/>
            <person name="Wiegand S."/>
            <person name="Jogler C."/>
        </authorList>
    </citation>
    <scope>NUCLEOTIDE SEQUENCE [LARGE SCALE GENOMIC DNA]</scope>
    <source>
        <strain evidence="1 2">NH11</strain>
    </source>
</reference>
<dbReference type="KEGG" id="fmr:Fuma_06178"/>
<dbReference type="Proteomes" id="UP000187735">
    <property type="component" value="Chromosome"/>
</dbReference>
<dbReference type="EMBL" id="CP017641">
    <property type="protein sequence ID" value="APZ96509.1"/>
    <property type="molecule type" value="Genomic_DNA"/>
</dbReference>
<keyword evidence="2" id="KW-1185">Reference proteome</keyword>
<dbReference type="RefSeq" id="WP_077027524.1">
    <property type="nucleotide sequence ID" value="NZ_CP017641.1"/>
</dbReference>
<organism evidence="1 2">
    <name type="scientific">Fuerstiella marisgermanici</name>
    <dbReference type="NCBI Taxonomy" id="1891926"/>
    <lineage>
        <taxon>Bacteria</taxon>
        <taxon>Pseudomonadati</taxon>
        <taxon>Planctomycetota</taxon>
        <taxon>Planctomycetia</taxon>
        <taxon>Planctomycetales</taxon>
        <taxon>Planctomycetaceae</taxon>
        <taxon>Fuerstiella</taxon>
    </lineage>
</organism>
<dbReference type="InterPro" id="IPR011990">
    <property type="entry name" value="TPR-like_helical_dom_sf"/>
</dbReference>
<gene>
    <name evidence="1" type="ORF">Fuma_06178</name>
</gene>